<dbReference type="Pfam" id="PF10821">
    <property type="entry name" value="DUF2567"/>
    <property type="match status" value="1"/>
</dbReference>
<organism evidence="1 2">
    <name type="scientific">Mycobacterium lacus</name>
    <dbReference type="NCBI Taxonomy" id="169765"/>
    <lineage>
        <taxon>Bacteria</taxon>
        <taxon>Bacillati</taxon>
        <taxon>Actinomycetota</taxon>
        <taxon>Actinomycetes</taxon>
        <taxon>Mycobacteriales</taxon>
        <taxon>Mycobacteriaceae</taxon>
        <taxon>Mycobacterium</taxon>
    </lineage>
</organism>
<sequence length="229" mass="23466">MTEEAEPAEPRPPGAPHTSRSRAIVVVTLGLAATGVLVGALWAWIAPAIHAVVALTRSGERVHDYLGTESSNFFVAPFLMLGLLNVVAVVASVLVWQWRAHRGPGMVVGLSTGLVAAAAAAAAVGAVLVRLRYGALDFDVVALSGADHKLAYVTQAPPVFFDRRPSLVAATLLSPAAAAALVYALLAAGNARDDLGGYPPVDASSKPLAVTPEAAEAAVSTAGRHSGRR</sequence>
<dbReference type="Proteomes" id="UP000466396">
    <property type="component" value="Chromosome"/>
</dbReference>
<dbReference type="RefSeq" id="WP_139822454.1">
    <property type="nucleotide sequence ID" value="NZ_AP022581.1"/>
</dbReference>
<proteinExistence type="predicted"/>
<accession>A0A1X1Y1R3</accession>
<dbReference type="KEGG" id="mlj:MLAC_14550"/>
<dbReference type="InterPro" id="IPR021213">
    <property type="entry name" value="DUF2567"/>
</dbReference>
<name>A0A1X1Y1R3_9MYCO</name>
<dbReference type="AlphaFoldDB" id="A0A1X1Y1R3"/>
<gene>
    <name evidence="1" type="ORF">MLAC_14550</name>
</gene>
<protein>
    <submittedName>
        <fullName evidence="1">Uncharacterized protein</fullName>
    </submittedName>
</protein>
<dbReference type="OrthoDB" id="4761780at2"/>
<evidence type="ECO:0000313" key="2">
    <source>
        <dbReference type="Proteomes" id="UP000466396"/>
    </source>
</evidence>
<keyword evidence="2" id="KW-1185">Reference proteome</keyword>
<evidence type="ECO:0000313" key="1">
    <source>
        <dbReference type="EMBL" id="BBX96161.1"/>
    </source>
</evidence>
<dbReference type="STRING" id="169765.AWC15_02615"/>
<reference evidence="1 2" key="1">
    <citation type="journal article" date="2019" name="Emerg. Microbes Infect.">
        <title>Comprehensive subspecies identification of 175 nontuberculous mycobacteria species based on 7547 genomic profiles.</title>
        <authorList>
            <person name="Matsumoto Y."/>
            <person name="Kinjo T."/>
            <person name="Motooka D."/>
            <person name="Nabeya D."/>
            <person name="Jung N."/>
            <person name="Uechi K."/>
            <person name="Horii T."/>
            <person name="Iida T."/>
            <person name="Fujita J."/>
            <person name="Nakamura S."/>
        </authorList>
    </citation>
    <scope>NUCLEOTIDE SEQUENCE [LARGE SCALE GENOMIC DNA]</scope>
    <source>
        <strain evidence="1 2">JCM 15657</strain>
    </source>
</reference>
<dbReference type="EMBL" id="AP022581">
    <property type="protein sequence ID" value="BBX96161.1"/>
    <property type="molecule type" value="Genomic_DNA"/>
</dbReference>